<accession>A0ABS0FBR8</accession>
<comment type="caution">
    <text evidence="4">The sequence shown here is derived from an EMBL/GenBank/DDBJ whole genome shotgun (WGS) entry which is preliminary data.</text>
</comment>
<gene>
    <name evidence="4" type="ORF">IV494_08145</name>
</gene>
<dbReference type="Pfam" id="PF13102">
    <property type="entry name" value="Phage_int_SAM_5"/>
    <property type="match status" value="1"/>
</dbReference>
<feature type="domain" description="Tyr recombinase" evidence="3">
    <location>
        <begin position="209"/>
        <end position="395"/>
    </location>
</feature>
<evidence type="ECO:0000256" key="2">
    <source>
        <dbReference type="ARBA" id="ARBA00023172"/>
    </source>
</evidence>
<evidence type="ECO:0000313" key="5">
    <source>
        <dbReference type="Proteomes" id="UP000660070"/>
    </source>
</evidence>
<dbReference type="SUPFAM" id="SSF56349">
    <property type="entry name" value="DNA breaking-rejoining enzymes"/>
    <property type="match status" value="1"/>
</dbReference>
<dbReference type="Gene3D" id="1.10.443.10">
    <property type="entry name" value="Intergrase catalytic core"/>
    <property type="match status" value="1"/>
</dbReference>
<keyword evidence="2" id="KW-0233">DNA recombination</keyword>
<name>A0ABS0FBR8_9FLAO</name>
<dbReference type="EMBL" id="JADPVI010000002">
    <property type="protein sequence ID" value="MBF8457153.1"/>
    <property type="molecule type" value="Genomic_DNA"/>
</dbReference>
<proteinExistence type="predicted"/>
<evidence type="ECO:0000313" key="4">
    <source>
        <dbReference type="EMBL" id="MBF8457153.1"/>
    </source>
</evidence>
<dbReference type="Proteomes" id="UP000660070">
    <property type="component" value="Unassembled WGS sequence"/>
</dbReference>
<evidence type="ECO:0000259" key="3">
    <source>
        <dbReference type="PROSITE" id="PS51898"/>
    </source>
</evidence>
<sequence length="400" mass="46932">MNIGFFLKEPHKTTETMLYITASLSGKRIKRSTGVKIKPSNWTGVKVKTLAADSESKNLKIDKVVNIFKEIEREYLLKNIPLSKDILEKEFDNRIKPKPKTISKSFFDIFNEFIEIGKDSKSVNTIRTFNTCKKHLKAFGEEENLEITFDMIDLSFYDDLLAYFYEKGFLNSTIGKYIKLLKTFMQWSKERSFHTNIIYKKFLVFKDDSEKIKLNADVVEKLRITDFGDEYQNIVRDIFILSCYTGLRFVDIQNLKPENIVDDFIRVHIQKTKENLDIPLMKVSKEIIDKQIKMYGRIKVPTNQFCNREIKKMFAEIGFNSVIEFTKHSGSKNIVIKKSACDYLTMHYGRVFFVTNSLVNGMGEEFVREITGHKDYKSFKKYVQFSKEMIAEKLLIAWEK</sequence>
<reference evidence="4 5" key="1">
    <citation type="submission" date="2020-11" db="EMBL/GenBank/DDBJ databases">
        <title>Kaistella gelatinilytica sp. nov., a flavobacterium isolated from Antarctic Soil.</title>
        <authorList>
            <person name="Li J."/>
        </authorList>
    </citation>
    <scope>NUCLEOTIDE SEQUENCE [LARGE SCALE GENOMIC DNA]</scope>
    <source>
        <strain evidence="4 5">G5-32</strain>
    </source>
</reference>
<dbReference type="InterPro" id="IPR010998">
    <property type="entry name" value="Integrase_recombinase_N"/>
</dbReference>
<protein>
    <submittedName>
        <fullName evidence="4">Site-specific integrase</fullName>
    </submittedName>
</protein>
<dbReference type="Gene3D" id="1.10.150.130">
    <property type="match status" value="1"/>
</dbReference>
<keyword evidence="1" id="KW-0238">DNA-binding</keyword>
<dbReference type="InterPro" id="IPR013762">
    <property type="entry name" value="Integrase-like_cat_sf"/>
</dbReference>
<dbReference type="InterPro" id="IPR002104">
    <property type="entry name" value="Integrase_catalytic"/>
</dbReference>
<organism evidence="4 5">
    <name type="scientific">Kaistella gelatinilytica</name>
    <dbReference type="NCBI Taxonomy" id="2787636"/>
    <lineage>
        <taxon>Bacteria</taxon>
        <taxon>Pseudomonadati</taxon>
        <taxon>Bacteroidota</taxon>
        <taxon>Flavobacteriia</taxon>
        <taxon>Flavobacteriales</taxon>
        <taxon>Weeksellaceae</taxon>
        <taxon>Chryseobacterium group</taxon>
        <taxon>Kaistella</taxon>
    </lineage>
</organism>
<dbReference type="PROSITE" id="PS51898">
    <property type="entry name" value="TYR_RECOMBINASE"/>
    <property type="match status" value="1"/>
</dbReference>
<dbReference type="InterPro" id="IPR011010">
    <property type="entry name" value="DNA_brk_join_enz"/>
</dbReference>
<keyword evidence="5" id="KW-1185">Reference proteome</keyword>
<dbReference type="Pfam" id="PF00589">
    <property type="entry name" value="Phage_integrase"/>
    <property type="match status" value="1"/>
</dbReference>
<dbReference type="RefSeq" id="WP_196079670.1">
    <property type="nucleotide sequence ID" value="NZ_JADPVI010000002.1"/>
</dbReference>
<evidence type="ECO:0000256" key="1">
    <source>
        <dbReference type="ARBA" id="ARBA00023125"/>
    </source>
</evidence>
<dbReference type="InterPro" id="IPR025269">
    <property type="entry name" value="SAM-like_dom"/>
</dbReference>